<comment type="caution">
    <text evidence="2">The sequence shown here is derived from an EMBL/GenBank/DDBJ whole genome shotgun (WGS) entry which is preliminary data.</text>
</comment>
<keyword evidence="1" id="KW-0472">Membrane</keyword>
<keyword evidence="1" id="KW-0812">Transmembrane</keyword>
<feature type="transmembrane region" description="Helical" evidence="1">
    <location>
        <begin position="136"/>
        <end position="157"/>
    </location>
</feature>
<reference evidence="2 3" key="1">
    <citation type="submission" date="2024-04" db="EMBL/GenBank/DDBJ databases">
        <title>Phyllosticta paracitricarpa is synonymous to the EU quarantine fungus P. citricarpa based on phylogenomic analyses.</title>
        <authorList>
            <consortium name="Lawrence Berkeley National Laboratory"/>
            <person name="Van Ingen-Buijs V.A."/>
            <person name="Van Westerhoven A.C."/>
            <person name="Haridas S."/>
            <person name="Skiadas P."/>
            <person name="Martin F."/>
            <person name="Groenewald J.Z."/>
            <person name="Crous P.W."/>
            <person name="Seidl M.F."/>
        </authorList>
    </citation>
    <scope>NUCLEOTIDE SEQUENCE [LARGE SCALE GENOMIC DNA]</scope>
    <source>
        <strain evidence="2 3">CBS 123371</strain>
    </source>
</reference>
<proteinExistence type="predicted"/>
<dbReference type="InterPro" id="IPR010699">
    <property type="entry name" value="DUF1275"/>
</dbReference>
<evidence type="ECO:0000313" key="2">
    <source>
        <dbReference type="EMBL" id="KAK7523383.1"/>
    </source>
</evidence>
<evidence type="ECO:0000313" key="3">
    <source>
        <dbReference type="Proteomes" id="UP001363622"/>
    </source>
</evidence>
<dbReference type="PANTHER" id="PTHR37488:SF2">
    <property type="entry name" value="DUF1275 DOMAIN-CONTAINING PROTEIN"/>
    <property type="match status" value="1"/>
</dbReference>
<feature type="transmembrane region" description="Helical" evidence="1">
    <location>
        <begin position="202"/>
        <end position="222"/>
    </location>
</feature>
<keyword evidence="3" id="KW-1185">Reference proteome</keyword>
<sequence length="326" mass="35295">MADSIIPSVVTTRCPSPSSIKIENEKEGYENLPERRDALTPGELEALEHYRETADDDEELLKLPPLKRLGAYLNQEIASDTLLEVELYCLSFATGLQDAMTLAYFGLFCSKQTGNLIHLALSALGSGHRVQTETNIVTSFCCFVAGAAIFGHLGNLVGKKRRGWLMFVNTWQTAMVLAAAAVRHWAPPRNGLDLNTPNPTTLIIVALLSFASGGQIALALTVGMAEINTTMVTGALVMLSQDKSIFKLKNPGRNRKLLFIVSILMGSFVGAACENLEGASVALLLVGIVKTVVTFMFLCNFGTKKKPGSSEKVESNLSLLNILWSD</sequence>
<keyword evidence="1" id="KW-1133">Transmembrane helix</keyword>
<evidence type="ECO:0000256" key="1">
    <source>
        <dbReference type="SAM" id="Phobius"/>
    </source>
</evidence>
<dbReference type="Pfam" id="PF06912">
    <property type="entry name" value="DUF1275"/>
    <property type="match status" value="1"/>
</dbReference>
<gene>
    <name evidence="2" type="ORF">IWZ03DRAFT_2498</name>
</gene>
<feature type="transmembrane region" description="Helical" evidence="1">
    <location>
        <begin position="257"/>
        <end position="273"/>
    </location>
</feature>
<dbReference type="Proteomes" id="UP001363622">
    <property type="component" value="Unassembled WGS sequence"/>
</dbReference>
<feature type="transmembrane region" description="Helical" evidence="1">
    <location>
        <begin position="279"/>
        <end position="302"/>
    </location>
</feature>
<feature type="transmembrane region" description="Helical" evidence="1">
    <location>
        <begin position="164"/>
        <end position="182"/>
    </location>
</feature>
<dbReference type="PANTHER" id="PTHR37488">
    <property type="entry name" value="DUF1275 DOMAIN-CONTAINING PROTEIN"/>
    <property type="match status" value="1"/>
</dbReference>
<name>A0ABR1KWY3_9PEZI</name>
<dbReference type="EMBL" id="JBBPHU010000001">
    <property type="protein sequence ID" value="KAK7523383.1"/>
    <property type="molecule type" value="Genomic_DNA"/>
</dbReference>
<protein>
    <submittedName>
        <fullName evidence="2">Uncharacterized protein</fullName>
    </submittedName>
</protein>
<organism evidence="2 3">
    <name type="scientific">Phyllosticta citriasiana</name>
    <dbReference type="NCBI Taxonomy" id="595635"/>
    <lineage>
        <taxon>Eukaryota</taxon>
        <taxon>Fungi</taxon>
        <taxon>Dikarya</taxon>
        <taxon>Ascomycota</taxon>
        <taxon>Pezizomycotina</taxon>
        <taxon>Dothideomycetes</taxon>
        <taxon>Dothideomycetes incertae sedis</taxon>
        <taxon>Botryosphaeriales</taxon>
        <taxon>Phyllostictaceae</taxon>
        <taxon>Phyllosticta</taxon>
    </lineage>
</organism>
<accession>A0ABR1KWY3</accession>